<comment type="caution">
    <text evidence="1">The sequence shown here is derived from an EMBL/GenBank/DDBJ whole genome shotgun (WGS) entry which is preliminary data.</text>
</comment>
<reference evidence="1" key="1">
    <citation type="submission" date="2023-04" db="EMBL/GenBank/DDBJ databases">
        <title>A chromosome-level genome assembly of the parasitoid wasp Eretmocerus hayati.</title>
        <authorList>
            <person name="Zhong Y."/>
            <person name="Liu S."/>
            <person name="Liu Y."/>
        </authorList>
    </citation>
    <scope>NUCLEOTIDE SEQUENCE</scope>
    <source>
        <strain evidence="1">ZJU_SS_LIU_2023</strain>
    </source>
</reference>
<proteinExistence type="predicted"/>
<evidence type="ECO:0000313" key="2">
    <source>
        <dbReference type="Proteomes" id="UP001239111"/>
    </source>
</evidence>
<dbReference type="EMBL" id="CM056741">
    <property type="protein sequence ID" value="KAJ8682543.1"/>
    <property type="molecule type" value="Genomic_DNA"/>
</dbReference>
<protein>
    <submittedName>
        <fullName evidence="1">Uncharacterized protein</fullName>
    </submittedName>
</protein>
<organism evidence="1 2">
    <name type="scientific">Eretmocerus hayati</name>
    <dbReference type="NCBI Taxonomy" id="131215"/>
    <lineage>
        <taxon>Eukaryota</taxon>
        <taxon>Metazoa</taxon>
        <taxon>Ecdysozoa</taxon>
        <taxon>Arthropoda</taxon>
        <taxon>Hexapoda</taxon>
        <taxon>Insecta</taxon>
        <taxon>Pterygota</taxon>
        <taxon>Neoptera</taxon>
        <taxon>Endopterygota</taxon>
        <taxon>Hymenoptera</taxon>
        <taxon>Apocrita</taxon>
        <taxon>Proctotrupomorpha</taxon>
        <taxon>Chalcidoidea</taxon>
        <taxon>Aphelinidae</taxon>
        <taxon>Aphelininae</taxon>
        <taxon>Eretmocerus</taxon>
    </lineage>
</organism>
<name>A0ACC2PHN5_9HYME</name>
<sequence length="266" mass="30061">MHCIWMIILNSIAFTFTTEVDASTPLQPPSQVLRERQREEAQCWMSSTSTDKYPYHATVVFNCDEKFPHFGVIISANYILATTYSVISWEKPCNPTVYVGSDEQGNYGSKHEAELIQIGNHGELSLFKLKNPITFGSRAQAIRLVEVGEGAKSNDKVTLTALQQQPLTSTKRKVYAWTITVKSAEDCKKLLSKSHSSDAWQCNSCLWSYSQELLCPVWRRSVLIQRDRLIGLEKSGNSFTVDSGHVLEGYFNIEYYRATIKNVTGI</sequence>
<keyword evidence="2" id="KW-1185">Reference proteome</keyword>
<dbReference type="Proteomes" id="UP001239111">
    <property type="component" value="Chromosome 1"/>
</dbReference>
<evidence type="ECO:0000313" key="1">
    <source>
        <dbReference type="EMBL" id="KAJ8682543.1"/>
    </source>
</evidence>
<accession>A0ACC2PHN5</accession>
<gene>
    <name evidence="1" type="ORF">QAD02_018335</name>
</gene>